<dbReference type="EMBL" id="JAOB01000047">
    <property type="protein sequence ID" value="EUA33186.1"/>
    <property type="molecule type" value="Genomic_DNA"/>
</dbReference>
<keyword evidence="1" id="KW-0143">Chaperone</keyword>
<feature type="region of interest" description="Disordered" evidence="2">
    <location>
        <begin position="26"/>
        <end position="47"/>
    </location>
</feature>
<comment type="similarity">
    <text evidence="1">Belongs to the ClpX chaperone family.</text>
</comment>
<comment type="caution">
    <text evidence="1">Lacks conserved residue(s) required for the propagation of feature annotation.</text>
</comment>
<organism evidence="4">
    <name type="scientific">Mycobacterium xenopi 4042</name>
    <dbReference type="NCBI Taxonomy" id="1299334"/>
    <lineage>
        <taxon>Bacteria</taxon>
        <taxon>Bacillati</taxon>
        <taxon>Actinomycetota</taxon>
        <taxon>Actinomycetes</taxon>
        <taxon>Mycobacteriales</taxon>
        <taxon>Mycobacteriaceae</taxon>
        <taxon>Mycobacterium</taxon>
    </lineage>
</organism>
<dbReference type="AlphaFoldDB" id="X8APX7"/>
<accession>X8APX7</accession>
<dbReference type="InterPro" id="IPR010603">
    <property type="entry name" value="Znf_CppX_C4"/>
</dbReference>
<dbReference type="PROSITE" id="PS51902">
    <property type="entry name" value="CLPX_ZB"/>
    <property type="match status" value="1"/>
</dbReference>
<comment type="caution">
    <text evidence="4">The sequence shown here is derived from an EMBL/GenBank/DDBJ whole genome shotgun (WGS) entry which is preliminary data.</text>
</comment>
<dbReference type="GO" id="GO:0051082">
    <property type="term" value="F:unfolded protein binding"/>
    <property type="evidence" value="ECO:0007669"/>
    <property type="project" value="UniProtKB-UniRule"/>
</dbReference>
<dbReference type="Gene3D" id="6.20.220.10">
    <property type="entry name" value="ClpX chaperone, C4-type zinc finger domain"/>
    <property type="match status" value="1"/>
</dbReference>
<evidence type="ECO:0000259" key="3">
    <source>
        <dbReference type="PROSITE" id="PS51902"/>
    </source>
</evidence>
<dbReference type="GO" id="GO:0008270">
    <property type="term" value="F:zinc ion binding"/>
    <property type="evidence" value="ECO:0007669"/>
    <property type="project" value="InterPro"/>
</dbReference>
<dbReference type="GO" id="GO:0006457">
    <property type="term" value="P:protein folding"/>
    <property type="evidence" value="ECO:0007669"/>
    <property type="project" value="UniProtKB-UniRule"/>
</dbReference>
<evidence type="ECO:0000256" key="1">
    <source>
        <dbReference type="PROSITE-ProRule" id="PRU01250"/>
    </source>
</evidence>
<dbReference type="InterPro" id="IPR038366">
    <property type="entry name" value="Znf_CppX_C4_sf"/>
</dbReference>
<protein>
    <submittedName>
        <fullName evidence="4">ClpX C4-type zinc finger family protein</fullName>
    </submittedName>
</protein>
<dbReference type="PATRIC" id="fig|1299334.3.peg.4977"/>
<evidence type="ECO:0000313" key="4">
    <source>
        <dbReference type="EMBL" id="EUA33186.1"/>
    </source>
</evidence>
<feature type="domain" description="ClpX-type ZB" evidence="3">
    <location>
        <begin position="1"/>
        <end position="27"/>
    </location>
</feature>
<gene>
    <name evidence="4" type="ORF">I553_7596</name>
</gene>
<dbReference type="Pfam" id="PF06689">
    <property type="entry name" value="zf-C4_ClpX"/>
    <property type="match status" value="1"/>
</dbReference>
<dbReference type="InterPro" id="IPR059188">
    <property type="entry name" value="Znf_CLPX-like"/>
</dbReference>
<proteinExistence type="inferred from homology"/>
<reference evidence="4" key="1">
    <citation type="submission" date="2014-01" db="EMBL/GenBank/DDBJ databases">
        <authorList>
            <person name="Brown-Elliot B."/>
            <person name="Wallace R."/>
            <person name="Lenaerts A."/>
            <person name="Ordway D."/>
            <person name="DeGroote M.A."/>
            <person name="Parker T."/>
            <person name="Sizemore C."/>
            <person name="Tallon L.J."/>
            <person name="Sadzewicz L.K."/>
            <person name="Sengamalay N."/>
            <person name="Fraser C.M."/>
            <person name="Hine E."/>
            <person name="Shefchek K.A."/>
            <person name="Das S.P."/>
            <person name="Tettelin H."/>
        </authorList>
    </citation>
    <scope>NUCLEOTIDE SEQUENCE [LARGE SCALE GENOMIC DNA]</scope>
    <source>
        <strain evidence="4">4042</strain>
    </source>
</reference>
<dbReference type="GO" id="GO:0046983">
    <property type="term" value="F:protein dimerization activity"/>
    <property type="evidence" value="ECO:0007669"/>
    <property type="project" value="InterPro"/>
</dbReference>
<sequence>MRPGVYICDECIDLCNEIIEEELADADDVKLDELPSPPRSGNFSKAT</sequence>
<name>X8APX7_MYCXE</name>
<evidence type="ECO:0000256" key="2">
    <source>
        <dbReference type="SAM" id="MobiDB-lite"/>
    </source>
</evidence>